<dbReference type="Proteomes" id="UP000789375">
    <property type="component" value="Unassembled WGS sequence"/>
</dbReference>
<dbReference type="AlphaFoldDB" id="A0A9N9EB02"/>
<keyword evidence="1" id="KW-1133">Transmembrane helix</keyword>
<evidence type="ECO:0000313" key="4">
    <source>
        <dbReference type="Proteomes" id="UP000789375"/>
    </source>
</evidence>
<accession>A0A9N9EB02</accession>
<comment type="caution">
    <text evidence="3">The sequence shown here is derived from an EMBL/GenBank/DDBJ whole genome shotgun (WGS) entry which is preliminary data.</text>
</comment>
<feature type="domain" description="BTB" evidence="2">
    <location>
        <begin position="23"/>
        <end position="68"/>
    </location>
</feature>
<dbReference type="SUPFAM" id="SSF54695">
    <property type="entry name" value="POZ domain"/>
    <property type="match status" value="1"/>
</dbReference>
<proteinExistence type="predicted"/>
<protein>
    <submittedName>
        <fullName evidence="3">1662_t:CDS:1</fullName>
    </submittedName>
</protein>
<evidence type="ECO:0000256" key="1">
    <source>
        <dbReference type="SAM" id="Phobius"/>
    </source>
</evidence>
<dbReference type="Gene3D" id="3.30.710.10">
    <property type="entry name" value="Potassium Channel Kv1.1, Chain A"/>
    <property type="match status" value="1"/>
</dbReference>
<dbReference type="PROSITE" id="PS50097">
    <property type="entry name" value="BTB"/>
    <property type="match status" value="1"/>
</dbReference>
<reference evidence="3" key="1">
    <citation type="submission" date="2021-06" db="EMBL/GenBank/DDBJ databases">
        <authorList>
            <person name="Kallberg Y."/>
            <person name="Tangrot J."/>
            <person name="Rosling A."/>
        </authorList>
    </citation>
    <scope>NUCLEOTIDE SEQUENCE</scope>
    <source>
        <strain evidence="3">87-6 pot B 2015</strain>
    </source>
</reference>
<dbReference type="PANTHER" id="PTHR46306">
    <property type="entry name" value="BTB/POZ DOMAIN-CONTAINING PROTEIN 9"/>
    <property type="match status" value="1"/>
</dbReference>
<keyword evidence="1" id="KW-0472">Membrane</keyword>
<keyword evidence="4" id="KW-1185">Reference proteome</keyword>
<name>A0A9N9EB02_FUNMO</name>
<evidence type="ECO:0000313" key="3">
    <source>
        <dbReference type="EMBL" id="CAG8666911.1"/>
    </source>
</evidence>
<dbReference type="InterPro" id="IPR052407">
    <property type="entry name" value="BTB_POZ_domain_cont_9"/>
</dbReference>
<dbReference type="EMBL" id="CAJVPP010005558">
    <property type="protein sequence ID" value="CAG8666911.1"/>
    <property type="molecule type" value="Genomic_DNA"/>
</dbReference>
<dbReference type="PANTHER" id="PTHR46306:SF1">
    <property type="entry name" value="BTB_POZ DOMAIN-CONTAINING PROTEIN 9"/>
    <property type="match status" value="1"/>
</dbReference>
<evidence type="ECO:0000259" key="2">
    <source>
        <dbReference type="PROSITE" id="PS50097"/>
    </source>
</evidence>
<dbReference type="Pfam" id="PF00651">
    <property type="entry name" value="BTB"/>
    <property type="match status" value="1"/>
</dbReference>
<dbReference type="GO" id="GO:0005737">
    <property type="term" value="C:cytoplasm"/>
    <property type="evidence" value="ECO:0007669"/>
    <property type="project" value="TreeGrafter"/>
</dbReference>
<sequence length="321" mass="37460">MSSELWKLSSEEYINILESSEFSDIELLVGEESNNKVFKAHSQILKIRSTYFRTALSNDWQRTENNVIKFQKLYIYSGVIDLSNNDIKTNFAILIAADELCLNNLCTFIEEYLIDNESLLRENFVFFQDFTTKFTLFSKLVQFCNISIQQDPSLIFKADDFTTIKLEILLDILARNNHSVKQIEIWEKLMLWSIAQSNELPSDKTKWTQNEVSIFGKIIQPFIPHIKFKEISPADFIQKVKPFKNAFDTDLYIQILEHYSFDDNVQNIDSKIINSYLALLIWFIFITIWKKKKILSISTTSVPSEIDAGNYFSTKRAQLSP</sequence>
<feature type="non-terminal residue" evidence="3">
    <location>
        <position position="321"/>
    </location>
</feature>
<gene>
    <name evidence="3" type="ORF">FMOSSE_LOCUS12216</name>
</gene>
<dbReference type="SMART" id="SM00225">
    <property type="entry name" value="BTB"/>
    <property type="match status" value="1"/>
</dbReference>
<dbReference type="InterPro" id="IPR000210">
    <property type="entry name" value="BTB/POZ_dom"/>
</dbReference>
<dbReference type="InterPro" id="IPR011333">
    <property type="entry name" value="SKP1/BTB/POZ_sf"/>
</dbReference>
<feature type="transmembrane region" description="Helical" evidence="1">
    <location>
        <begin position="272"/>
        <end position="289"/>
    </location>
</feature>
<dbReference type="CDD" id="cd18186">
    <property type="entry name" value="BTB_POZ_ZBTB_KLHL-like"/>
    <property type="match status" value="1"/>
</dbReference>
<organism evidence="3 4">
    <name type="scientific">Funneliformis mosseae</name>
    <name type="common">Endomycorrhizal fungus</name>
    <name type="synonym">Glomus mosseae</name>
    <dbReference type="NCBI Taxonomy" id="27381"/>
    <lineage>
        <taxon>Eukaryota</taxon>
        <taxon>Fungi</taxon>
        <taxon>Fungi incertae sedis</taxon>
        <taxon>Mucoromycota</taxon>
        <taxon>Glomeromycotina</taxon>
        <taxon>Glomeromycetes</taxon>
        <taxon>Glomerales</taxon>
        <taxon>Glomeraceae</taxon>
        <taxon>Funneliformis</taxon>
    </lineage>
</organism>
<keyword evidence="1" id="KW-0812">Transmembrane</keyword>